<feature type="domain" description="EF-hand" evidence="4">
    <location>
        <begin position="81"/>
        <end position="116"/>
    </location>
</feature>
<dbReference type="InterPro" id="IPR011992">
    <property type="entry name" value="EF-hand-dom_pair"/>
</dbReference>
<gene>
    <name evidence="5" type="ORF">MCOR_4922</name>
</gene>
<sequence>MAGQFSEETISDWRESFSLFDKNRDGVICCRELGGVMRSIGQTPTDDDVQKMITDADKDGNGTVDFDEFVAMMSRYYSTMDPEKEMRDAFRVFDKDGNGYISKSELKSVMHSLGEKLNDQEIEEMIRAADADKDGAINYSEFVKMVCQTK</sequence>
<dbReference type="SUPFAM" id="SSF47473">
    <property type="entry name" value="EF-hand"/>
    <property type="match status" value="1"/>
</dbReference>
<evidence type="ECO:0000259" key="4">
    <source>
        <dbReference type="PROSITE" id="PS50222"/>
    </source>
</evidence>
<dbReference type="FunFam" id="1.10.238.10:FF:000001">
    <property type="entry name" value="Calmodulin 1"/>
    <property type="match status" value="1"/>
</dbReference>
<evidence type="ECO:0000313" key="6">
    <source>
        <dbReference type="Proteomes" id="UP000507470"/>
    </source>
</evidence>
<keyword evidence="3" id="KW-0514">Muscle protein</keyword>
<keyword evidence="6" id="KW-1185">Reference proteome</keyword>
<dbReference type="Pfam" id="PF13499">
    <property type="entry name" value="EF-hand_7"/>
    <property type="match status" value="2"/>
</dbReference>
<evidence type="ECO:0000256" key="2">
    <source>
        <dbReference type="ARBA" id="ARBA00022837"/>
    </source>
</evidence>
<dbReference type="InterPro" id="IPR002048">
    <property type="entry name" value="EF_hand_dom"/>
</dbReference>
<keyword evidence="2" id="KW-0106">Calcium</keyword>
<protein>
    <submittedName>
        <fullName evidence="5">CALM</fullName>
    </submittedName>
</protein>
<dbReference type="PANTHER" id="PTHR23048">
    <property type="entry name" value="MYOSIN LIGHT CHAIN 1, 3"/>
    <property type="match status" value="1"/>
</dbReference>
<evidence type="ECO:0000313" key="5">
    <source>
        <dbReference type="EMBL" id="CAC5363518.1"/>
    </source>
</evidence>
<dbReference type="EMBL" id="CACVKT020000876">
    <property type="protein sequence ID" value="CAC5363518.1"/>
    <property type="molecule type" value="Genomic_DNA"/>
</dbReference>
<organism evidence="5 6">
    <name type="scientific">Mytilus coruscus</name>
    <name type="common">Sea mussel</name>
    <dbReference type="NCBI Taxonomy" id="42192"/>
    <lineage>
        <taxon>Eukaryota</taxon>
        <taxon>Metazoa</taxon>
        <taxon>Spiralia</taxon>
        <taxon>Lophotrochozoa</taxon>
        <taxon>Mollusca</taxon>
        <taxon>Bivalvia</taxon>
        <taxon>Autobranchia</taxon>
        <taxon>Pteriomorphia</taxon>
        <taxon>Mytilida</taxon>
        <taxon>Mytiloidea</taxon>
        <taxon>Mytilidae</taxon>
        <taxon>Mytilinae</taxon>
        <taxon>Mytilus</taxon>
    </lineage>
</organism>
<dbReference type="Gene3D" id="1.10.238.10">
    <property type="entry name" value="EF-hand"/>
    <property type="match status" value="3"/>
</dbReference>
<accession>A0A6J8A8T8</accession>
<evidence type="ECO:0000256" key="1">
    <source>
        <dbReference type="ARBA" id="ARBA00022737"/>
    </source>
</evidence>
<keyword evidence="1" id="KW-0677">Repeat</keyword>
<feature type="domain" description="EF-hand" evidence="4">
    <location>
        <begin position="8"/>
        <end position="43"/>
    </location>
</feature>
<dbReference type="InterPro" id="IPR050230">
    <property type="entry name" value="CALM/Myosin/TropC-like"/>
</dbReference>
<dbReference type="OrthoDB" id="26525at2759"/>
<dbReference type="AlphaFoldDB" id="A0A6J8A8T8"/>
<reference evidence="5 6" key="1">
    <citation type="submission" date="2020-06" db="EMBL/GenBank/DDBJ databases">
        <authorList>
            <person name="Li R."/>
            <person name="Bekaert M."/>
        </authorList>
    </citation>
    <scope>NUCLEOTIDE SEQUENCE [LARGE SCALE GENOMIC DNA]</scope>
    <source>
        <strain evidence="6">wild</strain>
    </source>
</reference>
<dbReference type="PRINTS" id="PR00450">
    <property type="entry name" value="RECOVERIN"/>
</dbReference>
<name>A0A6J8A8T8_MYTCO</name>
<dbReference type="GO" id="GO:0005509">
    <property type="term" value="F:calcium ion binding"/>
    <property type="evidence" value="ECO:0007669"/>
    <property type="project" value="InterPro"/>
</dbReference>
<dbReference type="Proteomes" id="UP000507470">
    <property type="component" value="Unassembled WGS sequence"/>
</dbReference>
<feature type="domain" description="EF-hand" evidence="4">
    <location>
        <begin position="44"/>
        <end position="79"/>
    </location>
</feature>
<dbReference type="GO" id="GO:0016460">
    <property type="term" value="C:myosin II complex"/>
    <property type="evidence" value="ECO:0007669"/>
    <property type="project" value="TreeGrafter"/>
</dbReference>
<proteinExistence type="predicted"/>
<feature type="domain" description="EF-hand" evidence="4">
    <location>
        <begin position="117"/>
        <end position="150"/>
    </location>
</feature>
<dbReference type="PROSITE" id="PS50222">
    <property type="entry name" value="EF_HAND_2"/>
    <property type="match status" value="4"/>
</dbReference>
<dbReference type="InterPro" id="IPR018247">
    <property type="entry name" value="EF_Hand_1_Ca_BS"/>
</dbReference>
<dbReference type="PANTHER" id="PTHR23048:SF0">
    <property type="entry name" value="CALMODULIN LIKE 3"/>
    <property type="match status" value="1"/>
</dbReference>
<evidence type="ECO:0000256" key="3">
    <source>
        <dbReference type="ARBA" id="ARBA00023179"/>
    </source>
</evidence>
<dbReference type="SMART" id="SM00054">
    <property type="entry name" value="EFh"/>
    <property type="match status" value="4"/>
</dbReference>
<dbReference type="PROSITE" id="PS00018">
    <property type="entry name" value="EF_HAND_1"/>
    <property type="match status" value="4"/>
</dbReference>